<organism evidence="1 2">
    <name type="scientific">Citrobacter koseri</name>
    <name type="common">Citrobacter diversus</name>
    <dbReference type="NCBI Taxonomy" id="545"/>
    <lineage>
        <taxon>Bacteria</taxon>
        <taxon>Pseudomonadati</taxon>
        <taxon>Pseudomonadota</taxon>
        <taxon>Gammaproteobacteria</taxon>
        <taxon>Enterobacterales</taxon>
        <taxon>Enterobacteriaceae</taxon>
        <taxon>Citrobacter</taxon>
    </lineage>
</organism>
<proteinExistence type="predicted"/>
<dbReference type="AlphaFoldDB" id="A0A2X2WMD4"/>
<dbReference type="Proteomes" id="UP000251584">
    <property type="component" value="Unassembled WGS sequence"/>
</dbReference>
<gene>
    <name evidence="1" type="ORF">NCTC10786_03906</name>
</gene>
<reference evidence="1 2" key="1">
    <citation type="submission" date="2018-06" db="EMBL/GenBank/DDBJ databases">
        <authorList>
            <consortium name="Pathogen Informatics"/>
            <person name="Doyle S."/>
        </authorList>
    </citation>
    <scope>NUCLEOTIDE SEQUENCE [LARGE SCALE GENOMIC DNA]</scope>
    <source>
        <strain evidence="1 2">NCTC10786</strain>
    </source>
</reference>
<protein>
    <submittedName>
        <fullName evidence="1">Phosphoribosyl-dephospho-CoA transferase</fullName>
    </submittedName>
</protein>
<name>A0A2X2WMD4_CITKO</name>
<sequence>MNTTLRPTILSGLTRGARWKVSRNPGWMTSGIPACRWWYGVMLMRRGRIPVGVRGIKRDQRAAGWAQPDAITPRLYAGIAG</sequence>
<dbReference type="GO" id="GO:0016740">
    <property type="term" value="F:transferase activity"/>
    <property type="evidence" value="ECO:0007669"/>
    <property type="project" value="UniProtKB-KW"/>
</dbReference>
<keyword evidence="1" id="KW-0808">Transferase</keyword>
<evidence type="ECO:0000313" key="1">
    <source>
        <dbReference type="EMBL" id="SQB37095.1"/>
    </source>
</evidence>
<accession>A0A2X2WMD4</accession>
<dbReference type="EMBL" id="UAVY01000007">
    <property type="protein sequence ID" value="SQB37095.1"/>
    <property type="molecule type" value="Genomic_DNA"/>
</dbReference>
<evidence type="ECO:0000313" key="2">
    <source>
        <dbReference type="Proteomes" id="UP000251584"/>
    </source>
</evidence>